<feature type="transmembrane region" description="Helical" evidence="10">
    <location>
        <begin position="6"/>
        <end position="27"/>
    </location>
</feature>
<dbReference type="RefSeq" id="WP_377602900.1">
    <property type="nucleotide sequence ID" value="NZ_JBHUME010000007.1"/>
</dbReference>
<keyword evidence="11" id="KW-0282">Flagellum</keyword>
<keyword evidence="5 10" id="KW-0145">Chemotaxis</keyword>
<comment type="caution">
    <text evidence="11">The sequence shown here is derived from an EMBL/GenBank/DDBJ whole genome shotgun (WGS) entry which is preliminary data.</text>
</comment>
<evidence type="ECO:0000256" key="9">
    <source>
        <dbReference type="ARBA" id="ARBA00023136"/>
    </source>
</evidence>
<accession>A0ABW5PDL2</accession>
<proteinExistence type="inferred from homology"/>
<gene>
    <name evidence="11" type="ORF">ACFSUF_11310</name>
</gene>
<keyword evidence="4 10" id="KW-1003">Cell membrane</keyword>
<keyword evidence="8 10" id="KW-1133">Transmembrane helix</keyword>
<dbReference type="PANTHER" id="PTHR35091">
    <property type="entry name" value="FLAGELLAR PROTEIN FLIL"/>
    <property type="match status" value="1"/>
</dbReference>
<reference evidence="12" key="1">
    <citation type="journal article" date="2019" name="Int. J. Syst. Evol. Microbiol.">
        <title>The Global Catalogue of Microorganisms (GCM) 10K type strain sequencing project: providing services to taxonomists for standard genome sequencing and annotation.</title>
        <authorList>
            <consortium name="The Broad Institute Genomics Platform"/>
            <consortium name="The Broad Institute Genome Sequencing Center for Infectious Disease"/>
            <person name="Wu L."/>
            <person name="Ma J."/>
        </authorList>
    </citation>
    <scope>NUCLEOTIDE SEQUENCE [LARGE SCALE GENOMIC DNA]</scope>
    <source>
        <strain evidence="12">KCTC 3950</strain>
    </source>
</reference>
<evidence type="ECO:0000256" key="10">
    <source>
        <dbReference type="RuleBase" id="RU364125"/>
    </source>
</evidence>
<dbReference type="Proteomes" id="UP001597541">
    <property type="component" value="Unassembled WGS sequence"/>
</dbReference>
<keyword evidence="12" id="KW-1185">Reference proteome</keyword>
<keyword evidence="9 10" id="KW-0472">Membrane</keyword>
<evidence type="ECO:0000256" key="4">
    <source>
        <dbReference type="ARBA" id="ARBA00022475"/>
    </source>
</evidence>
<keyword evidence="6 10" id="KW-0812">Transmembrane</keyword>
<keyword evidence="7 10" id="KW-0283">Flagellar rotation</keyword>
<protein>
    <recommendedName>
        <fullName evidence="10">Flagellar protein FliL</fullName>
    </recommendedName>
</protein>
<evidence type="ECO:0000256" key="8">
    <source>
        <dbReference type="ARBA" id="ARBA00022989"/>
    </source>
</evidence>
<dbReference type="PANTHER" id="PTHR35091:SF2">
    <property type="entry name" value="FLAGELLAR PROTEIN FLIL"/>
    <property type="match status" value="1"/>
</dbReference>
<evidence type="ECO:0000313" key="12">
    <source>
        <dbReference type="Proteomes" id="UP001597541"/>
    </source>
</evidence>
<evidence type="ECO:0000256" key="7">
    <source>
        <dbReference type="ARBA" id="ARBA00022779"/>
    </source>
</evidence>
<evidence type="ECO:0000256" key="6">
    <source>
        <dbReference type="ARBA" id="ARBA00022692"/>
    </source>
</evidence>
<dbReference type="Pfam" id="PF03748">
    <property type="entry name" value="FliL"/>
    <property type="match status" value="1"/>
</dbReference>
<organism evidence="11 12">
    <name type="scientific">Paenibacillus gansuensis</name>
    <dbReference type="NCBI Taxonomy" id="306542"/>
    <lineage>
        <taxon>Bacteria</taxon>
        <taxon>Bacillati</taxon>
        <taxon>Bacillota</taxon>
        <taxon>Bacilli</taxon>
        <taxon>Bacillales</taxon>
        <taxon>Paenibacillaceae</taxon>
        <taxon>Paenibacillus</taxon>
    </lineage>
</organism>
<evidence type="ECO:0000256" key="5">
    <source>
        <dbReference type="ARBA" id="ARBA00022500"/>
    </source>
</evidence>
<comment type="similarity">
    <text evidence="3 10">Belongs to the FliL family.</text>
</comment>
<evidence type="ECO:0000256" key="1">
    <source>
        <dbReference type="ARBA" id="ARBA00002254"/>
    </source>
</evidence>
<dbReference type="EMBL" id="JBHUME010000007">
    <property type="protein sequence ID" value="MFD2613011.1"/>
    <property type="molecule type" value="Genomic_DNA"/>
</dbReference>
<keyword evidence="11" id="KW-0966">Cell projection</keyword>
<keyword evidence="11" id="KW-0969">Cilium</keyword>
<sequence>MFKRMMPWMAMILVIITLITVAFFVLWNYMNKSMESEDPHQQAKDSVSKVTAKKLSAEEIIEVSSVLENITTNLADRDYVVKMSFAFQLDSKKTKEEFDKIVNLKIKPIIIRTLSDMQPEQVTGGKGFDALSAKLINLINATLPKGKLTQVEITDFVITPLN</sequence>
<evidence type="ECO:0000256" key="3">
    <source>
        <dbReference type="ARBA" id="ARBA00008281"/>
    </source>
</evidence>
<dbReference type="InterPro" id="IPR005503">
    <property type="entry name" value="FliL"/>
</dbReference>
<name>A0ABW5PDL2_9BACL</name>
<evidence type="ECO:0000256" key="2">
    <source>
        <dbReference type="ARBA" id="ARBA00004162"/>
    </source>
</evidence>
<evidence type="ECO:0000313" key="11">
    <source>
        <dbReference type="EMBL" id="MFD2613011.1"/>
    </source>
</evidence>
<comment type="subcellular location">
    <subcellularLocation>
        <location evidence="2">Cell membrane</location>
        <topology evidence="2">Single-pass membrane protein</topology>
    </subcellularLocation>
</comment>
<comment type="function">
    <text evidence="1 10">Controls the rotational direction of flagella during chemotaxis.</text>
</comment>